<dbReference type="STRING" id="2060906.A0A0H1BRI6"/>
<dbReference type="InterPro" id="IPR019626">
    <property type="entry name" value="Stress-induced_KGG_rpt"/>
</dbReference>
<dbReference type="Proteomes" id="UP000053573">
    <property type="component" value="Unassembled WGS sequence"/>
</dbReference>
<organism evidence="2 3">
    <name type="scientific">Blastomyces silverae</name>
    <dbReference type="NCBI Taxonomy" id="2060906"/>
    <lineage>
        <taxon>Eukaryota</taxon>
        <taxon>Fungi</taxon>
        <taxon>Dikarya</taxon>
        <taxon>Ascomycota</taxon>
        <taxon>Pezizomycotina</taxon>
        <taxon>Eurotiomycetes</taxon>
        <taxon>Eurotiomycetidae</taxon>
        <taxon>Onygenales</taxon>
        <taxon>Ajellomycetaceae</taxon>
        <taxon>Blastomyces</taxon>
    </lineage>
</organism>
<evidence type="ECO:0008006" key="4">
    <source>
        <dbReference type="Google" id="ProtNLM"/>
    </source>
</evidence>
<name>A0A0H1BRI6_9EURO</name>
<sequence>MDPAKQHEISSMGGQASGGIFEAGSEKAREAGHRGGEASGGKFEPGSERAGEAGHKGVMMRRRTDWFLFDGVDYLGRLRL</sequence>
<gene>
    <name evidence="2" type="ORF">EMPG_11363</name>
</gene>
<reference evidence="3" key="1">
    <citation type="journal article" date="2015" name="PLoS Genet.">
        <title>The dynamic genome and transcriptome of the human fungal pathogen Blastomyces and close relative Emmonsia.</title>
        <authorList>
            <person name="Munoz J.F."/>
            <person name="Gauthier G.M."/>
            <person name="Desjardins C.A."/>
            <person name="Gallo J.E."/>
            <person name="Holder J."/>
            <person name="Sullivan T.D."/>
            <person name="Marty A.J."/>
            <person name="Carmen J.C."/>
            <person name="Chen Z."/>
            <person name="Ding L."/>
            <person name="Gujja S."/>
            <person name="Magrini V."/>
            <person name="Misas E."/>
            <person name="Mitreva M."/>
            <person name="Priest M."/>
            <person name="Saif S."/>
            <person name="Whiston E.A."/>
            <person name="Young S."/>
            <person name="Zeng Q."/>
            <person name="Goldman W.E."/>
            <person name="Mardis E.R."/>
            <person name="Taylor J.W."/>
            <person name="McEwen J.G."/>
            <person name="Clay O.K."/>
            <person name="Klein B.S."/>
            <person name="Cuomo C.A."/>
        </authorList>
    </citation>
    <scope>NUCLEOTIDE SEQUENCE [LARGE SCALE GENOMIC DNA]</scope>
    <source>
        <strain evidence="3">UAMH 139</strain>
    </source>
</reference>
<dbReference type="EMBL" id="LDEV01000093">
    <property type="protein sequence ID" value="KLJ13718.1"/>
    <property type="molecule type" value="Genomic_DNA"/>
</dbReference>
<dbReference type="Pfam" id="PF10685">
    <property type="entry name" value="KGG"/>
    <property type="match status" value="1"/>
</dbReference>
<protein>
    <recommendedName>
        <fullName evidence="4">Conidiation-specific protein 10</fullName>
    </recommendedName>
</protein>
<feature type="compositionally biased region" description="Basic and acidic residues" evidence="1">
    <location>
        <begin position="24"/>
        <end position="36"/>
    </location>
</feature>
<feature type="compositionally biased region" description="Basic and acidic residues" evidence="1">
    <location>
        <begin position="45"/>
        <end position="55"/>
    </location>
</feature>
<keyword evidence="3" id="KW-1185">Reference proteome</keyword>
<dbReference type="AlphaFoldDB" id="A0A0H1BRI6"/>
<feature type="region of interest" description="Disordered" evidence="1">
    <location>
        <begin position="1"/>
        <end position="56"/>
    </location>
</feature>
<accession>A0A0H1BRI6</accession>
<comment type="caution">
    <text evidence="2">The sequence shown here is derived from an EMBL/GenBank/DDBJ whole genome shotgun (WGS) entry which is preliminary data.</text>
</comment>
<evidence type="ECO:0000313" key="3">
    <source>
        <dbReference type="Proteomes" id="UP000053573"/>
    </source>
</evidence>
<dbReference type="OrthoDB" id="2137750at2759"/>
<evidence type="ECO:0000313" key="2">
    <source>
        <dbReference type="EMBL" id="KLJ13718.1"/>
    </source>
</evidence>
<evidence type="ECO:0000256" key="1">
    <source>
        <dbReference type="SAM" id="MobiDB-lite"/>
    </source>
</evidence>
<proteinExistence type="predicted"/>